<evidence type="ECO:0000313" key="2">
    <source>
        <dbReference type="EMBL" id="MFI1461502.1"/>
    </source>
</evidence>
<organism evidence="2 3">
    <name type="scientific">Nocardia carnea</name>
    <dbReference type="NCBI Taxonomy" id="37328"/>
    <lineage>
        <taxon>Bacteria</taxon>
        <taxon>Bacillati</taxon>
        <taxon>Actinomycetota</taxon>
        <taxon>Actinomycetes</taxon>
        <taxon>Mycobacteriales</taxon>
        <taxon>Nocardiaceae</taxon>
        <taxon>Nocardia</taxon>
    </lineage>
</organism>
<dbReference type="GeneID" id="93504503"/>
<keyword evidence="3" id="KW-1185">Reference proteome</keyword>
<dbReference type="EMBL" id="JBIRUQ010000002">
    <property type="protein sequence ID" value="MFI1461502.1"/>
    <property type="molecule type" value="Genomic_DNA"/>
</dbReference>
<evidence type="ECO:0000313" key="3">
    <source>
        <dbReference type="Proteomes" id="UP001611263"/>
    </source>
</evidence>
<feature type="region of interest" description="Disordered" evidence="1">
    <location>
        <begin position="64"/>
        <end position="85"/>
    </location>
</feature>
<evidence type="ECO:0000256" key="1">
    <source>
        <dbReference type="SAM" id="MobiDB-lite"/>
    </source>
</evidence>
<reference evidence="2 3" key="1">
    <citation type="submission" date="2024-10" db="EMBL/GenBank/DDBJ databases">
        <title>The Natural Products Discovery Center: Release of the First 8490 Sequenced Strains for Exploring Actinobacteria Biosynthetic Diversity.</title>
        <authorList>
            <person name="Kalkreuter E."/>
            <person name="Kautsar S.A."/>
            <person name="Yang D."/>
            <person name="Bader C.D."/>
            <person name="Teijaro C.N."/>
            <person name="Fluegel L."/>
            <person name="Davis C.M."/>
            <person name="Simpson J.R."/>
            <person name="Lauterbach L."/>
            <person name="Steele A.D."/>
            <person name="Gui C."/>
            <person name="Meng S."/>
            <person name="Li G."/>
            <person name="Viehrig K."/>
            <person name="Ye F."/>
            <person name="Su P."/>
            <person name="Kiefer A.F."/>
            <person name="Nichols A."/>
            <person name="Cepeda A.J."/>
            <person name="Yan W."/>
            <person name="Fan B."/>
            <person name="Jiang Y."/>
            <person name="Adhikari A."/>
            <person name="Zheng C.-J."/>
            <person name="Schuster L."/>
            <person name="Cowan T.M."/>
            <person name="Smanski M.J."/>
            <person name="Chevrette M.G."/>
            <person name="De Carvalho L.P.S."/>
            <person name="Shen B."/>
        </authorList>
    </citation>
    <scope>NUCLEOTIDE SEQUENCE [LARGE SCALE GENOMIC DNA]</scope>
    <source>
        <strain evidence="2 3">NPDC020568</strain>
    </source>
</reference>
<accession>A0ABW7TKC7</accession>
<gene>
    <name evidence="2" type="ORF">ACH4WX_12360</name>
</gene>
<feature type="compositionally biased region" description="Pro residues" evidence="1">
    <location>
        <begin position="75"/>
        <end position="85"/>
    </location>
</feature>
<comment type="caution">
    <text evidence="2">The sequence shown here is derived from an EMBL/GenBank/DDBJ whole genome shotgun (WGS) entry which is preliminary data.</text>
</comment>
<name>A0ABW7TKC7_9NOCA</name>
<dbReference type="RefSeq" id="WP_033244999.1">
    <property type="nucleotide sequence ID" value="NZ_JBIRUQ010000002.1"/>
</dbReference>
<protein>
    <recommendedName>
        <fullName evidence="4">Ferrous iron transport protein A</fullName>
    </recommendedName>
</protein>
<proteinExistence type="predicted"/>
<evidence type="ECO:0008006" key="4">
    <source>
        <dbReference type="Google" id="ProtNLM"/>
    </source>
</evidence>
<sequence>MPLLTVDLPPGSVLADALQALGLTEDEVDCEYGLIAVDPDAGRFALRVGAAAAARLTGSAARVFADPPVGSSTPDEPPNQPKNPE</sequence>
<dbReference type="Proteomes" id="UP001611263">
    <property type="component" value="Unassembled WGS sequence"/>
</dbReference>